<dbReference type="Pfam" id="PF03466">
    <property type="entry name" value="LysR_substrate"/>
    <property type="match status" value="1"/>
</dbReference>
<dbReference type="InterPro" id="IPR036390">
    <property type="entry name" value="WH_DNA-bd_sf"/>
</dbReference>
<keyword evidence="3 6" id="KW-0238">DNA-binding</keyword>
<dbReference type="PRINTS" id="PR00039">
    <property type="entry name" value="HTHLYSR"/>
</dbReference>
<dbReference type="InterPro" id="IPR036388">
    <property type="entry name" value="WH-like_DNA-bd_sf"/>
</dbReference>
<organism evidence="6 7">
    <name type="scientific">Marinobacter mobilis</name>
    <dbReference type="NCBI Taxonomy" id="488533"/>
    <lineage>
        <taxon>Bacteria</taxon>
        <taxon>Pseudomonadati</taxon>
        <taxon>Pseudomonadota</taxon>
        <taxon>Gammaproteobacteria</taxon>
        <taxon>Pseudomonadales</taxon>
        <taxon>Marinobacteraceae</taxon>
        <taxon>Marinobacter</taxon>
    </lineage>
</organism>
<sequence length="311" mass="35038">MEYAPALSARKLSTSAHSLCKYAQMNWSHLEYFLAVAHSGSLSSAAKRLQVNHSTVARRLEKLEQELGIRLFDRLSHGYRLTEHGQALQRHAQHIDDKITDIQRMFRGRDTALSGTLRISKPDSGILNLSPLLTEFHLRYPNIDLELTAAADFSNLNRMEADVALRLTDQPPDTLIGRQLGRLPLRVYGHEDYLKRCASLDPAQLSWLIWTGSDPDRSIEAHLKALVPDARIVLRTNNYSELYEAVYAGMGVSLLSPLRVPQGAPLRMLAPDRFRVDIGLWLLSHSDLRNSVRVRAFRDFASEQLPALLAG</sequence>
<evidence type="ECO:0000256" key="4">
    <source>
        <dbReference type="ARBA" id="ARBA00023163"/>
    </source>
</evidence>
<comment type="similarity">
    <text evidence="1">Belongs to the LysR transcriptional regulatory family.</text>
</comment>
<dbReference type="Gene3D" id="1.10.10.10">
    <property type="entry name" value="Winged helix-like DNA-binding domain superfamily/Winged helix DNA-binding domain"/>
    <property type="match status" value="1"/>
</dbReference>
<dbReference type="Gene3D" id="3.40.190.290">
    <property type="match status" value="1"/>
</dbReference>
<name>A0A1H2SCQ8_9GAMM</name>
<dbReference type="SUPFAM" id="SSF53850">
    <property type="entry name" value="Periplasmic binding protein-like II"/>
    <property type="match status" value="1"/>
</dbReference>
<dbReference type="STRING" id="488533.SAMN04487960_10295"/>
<evidence type="ECO:0000256" key="3">
    <source>
        <dbReference type="ARBA" id="ARBA00023125"/>
    </source>
</evidence>
<reference evidence="6 7" key="1">
    <citation type="submission" date="2016-10" db="EMBL/GenBank/DDBJ databases">
        <authorList>
            <person name="de Groot N.N."/>
        </authorList>
    </citation>
    <scope>NUCLEOTIDE SEQUENCE [LARGE SCALE GENOMIC DNA]</scope>
    <source>
        <strain evidence="6 7">CGMCC 1.7059</strain>
    </source>
</reference>
<dbReference type="AlphaFoldDB" id="A0A1H2SCQ8"/>
<feature type="domain" description="HTH lysR-type" evidence="5">
    <location>
        <begin position="25"/>
        <end position="82"/>
    </location>
</feature>
<dbReference type="FunFam" id="1.10.10.10:FF:000001">
    <property type="entry name" value="LysR family transcriptional regulator"/>
    <property type="match status" value="1"/>
</dbReference>
<keyword evidence="4" id="KW-0804">Transcription</keyword>
<keyword evidence="2" id="KW-0805">Transcription regulation</keyword>
<dbReference type="PANTHER" id="PTHR30537">
    <property type="entry name" value="HTH-TYPE TRANSCRIPTIONAL REGULATOR"/>
    <property type="match status" value="1"/>
</dbReference>
<dbReference type="SUPFAM" id="SSF46785">
    <property type="entry name" value="Winged helix' DNA-binding domain"/>
    <property type="match status" value="1"/>
</dbReference>
<dbReference type="InterPro" id="IPR005119">
    <property type="entry name" value="LysR_subst-bd"/>
</dbReference>
<protein>
    <submittedName>
        <fullName evidence="6">DNA-binding transcriptional regulator, LysR family</fullName>
    </submittedName>
</protein>
<dbReference type="PROSITE" id="PS50931">
    <property type="entry name" value="HTH_LYSR"/>
    <property type="match status" value="1"/>
</dbReference>
<evidence type="ECO:0000313" key="6">
    <source>
        <dbReference type="EMBL" id="SDW29380.1"/>
    </source>
</evidence>
<accession>A0A1H2SCQ8</accession>
<dbReference type="GO" id="GO:0003700">
    <property type="term" value="F:DNA-binding transcription factor activity"/>
    <property type="evidence" value="ECO:0007669"/>
    <property type="project" value="InterPro"/>
</dbReference>
<evidence type="ECO:0000256" key="2">
    <source>
        <dbReference type="ARBA" id="ARBA00023015"/>
    </source>
</evidence>
<proteinExistence type="inferred from homology"/>
<dbReference type="Pfam" id="PF00126">
    <property type="entry name" value="HTH_1"/>
    <property type="match status" value="1"/>
</dbReference>
<keyword evidence="7" id="KW-1185">Reference proteome</keyword>
<gene>
    <name evidence="6" type="ORF">SAMN04487960_10295</name>
</gene>
<dbReference type="PANTHER" id="PTHR30537:SF3">
    <property type="entry name" value="TRANSCRIPTIONAL REGULATORY PROTEIN"/>
    <property type="match status" value="1"/>
</dbReference>
<dbReference type="InterPro" id="IPR000847">
    <property type="entry name" value="LysR_HTH_N"/>
</dbReference>
<dbReference type="GO" id="GO:0043565">
    <property type="term" value="F:sequence-specific DNA binding"/>
    <property type="evidence" value="ECO:0007669"/>
    <property type="project" value="TreeGrafter"/>
</dbReference>
<dbReference type="GO" id="GO:0006351">
    <property type="term" value="P:DNA-templated transcription"/>
    <property type="evidence" value="ECO:0007669"/>
    <property type="project" value="TreeGrafter"/>
</dbReference>
<dbReference type="InterPro" id="IPR058163">
    <property type="entry name" value="LysR-type_TF_proteobact-type"/>
</dbReference>
<evidence type="ECO:0000313" key="7">
    <source>
        <dbReference type="Proteomes" id="UP000199675"/>
    </source>
</evidence>
<evidence type="ECO:0000256" key="1">
    <source>
        <dbReference type="ARBA" id="ARBA00009437"/>
    </source>
</evidence>
<dbReference type="Proteomes" id="UP000199675">
    <property type="component" value="Unassembled WGS sequence"/>
</dbReference>
<dbReference type="EMBL" id="FNNE01000002">
    <property type="protein sequence ID" value="SDW29380.1"/>
    <property type="molecule type" value="Genomic_DNA"/>
</dbReference>
<evidence type="ECO:0000259" key="5">
    <source>
        <dbReference type="PROSITE" id="PS50931"/>
    </source>
</evidence>